<dbReference type="KEGG" id="lbc:LACBIDRAFT_312960"/>
<dbReference type="AlphaFoldDB" id="B0DX77"/>
<sequence length="149" mass="16126">MSAGDEEFRGVGRPSVFKPFLRFTGSALIFGRVRAKAVFSEAGHPPGVDNDDQPQAPAPSHSLVIRAVTPPYAAWPAQPTTWFQAEEPSQTCIYVPLLVVVNGVLKNCATSHASTRLLEKGRPFLSSPRPMNYMIVALRPVVIIQTGAV</sequence>
<gene>
    <name evidence="1" type="ORF">LACBIDRAFT_312960</name>
</gene>
<dbReference type="HOGENOM" id="CLU_1749992_0_0_1"/>
<dbReference type="EMBL" id="DS547146">
    <property type="protein sequence ID" value="EDR00787.1"/>
    <property type="molecule type" value="Genomic_DNA"/>
</dbReference>
<keyword evidence="2" id="KW-1185">Reference proteome</keyword>
<dbReference type="GeneID" id="6084253"/>
<reference evidence="1 2" key="1">
    <citation type="journal article" date="2008" name="Nature">
        <title>The genome of Laccaria bicolor provides insights into mycorrhizal symbiosis.</title>
        <authorList>
            <person name="Martin F."/>
            <person name="Aerts A."/>
            <person name="Ahren D."/>
            <person name="Brun A."/>
            <person name="Danchin E.G.J."/>
            <person name="Duchaussoy F."/>
            <person name="Gibon J."/>
            <person name="Kohler A."/>
            <person name="Lindquist E."/>
            <person name="Pereda V."/>
            <person name="Salamov A."/>
            <person name="Shapiro H.J."/>
            <person name="Wuyts J."/>
            <person name="Blaudez D."/>
            <person name="Buee M."/>
            <person name="Brokstein P."/>
            <person name="Canbaeck B."/>
            <person name="Cohen D."/>
            <person name="Courty P.E."/>
            <person name="Coutinho P.M."/>
            <person name="Delaruelle C."/>
            <person name="Detter J.C."/>
            <person name="Deveau A."/>
            <person name="DiFazio S."/>
            <person name="Duplessis S."/>
            <person name="Fraissinet-Tachet L."/>
            <person name="Lucic E."/>
            <person name="Frey-Klett P."/>
            <person name="Fourrey C."/>
            <person name="Feussner I."/>
            <person name="Gay G."/>
            <person name="Grimwood J."/>
            <person name="Hoegger P.J."/>
            <person name="Jain P."/>
            <person name="Kilaru S."/>
            <person name="Labbe J."/>
            <person name="Lin Y.C."/>
            <person name="Legue V."/>
            <person name="Le Tacon F."/>
            <person name="Marmeisse R."/>
            <person name="Melayah D."/>
            <person name="Montanini B."/>
            <person name="Muratet M."/>
            <person name="Nehls U."/>
            <person name="Niculita-Hirzel H."/>
            <person name="Oudot-Le Secq M.P."/>
            <person name="Peter M."/>
            <person name="Quesneville H."/>
            <person name="Rajashekar B."/>
            <person name="Reich M."/>
            <person name="Rouhier N."/>
            <person name="Schmutz J."/>
            <person name="Yin T."/>
            <person name="Chalot M."/>
            <person name="Henrissat B."/>
            <person name="Kuees U."/>
            <person name="Lucas S."/>
            <person name="Van de Peer Y."/>
            <person name="Podila G.K."/>
            <person name="Polle A."/>
            <person name="Pukkila P.J."/>
            <person name="Richardson P.M."/>
            <person name="Rouze P."/>
            <person name="Sanders I.R."/>
            <person name="Stajich J.E."/>
            <person name="Tunlid A."/>
            <person name="Tuskan G."/>
            <person name="Grigoriev I.V."/>
        </authorList>
    </citation>
    <scope>NUCLEOTIDE SEQUENCE [LARGE SCALE GENOMIC DNA]</scope>
    <source>
        <strain evidence="2">S238N-H82 / ATCC MYA-4686</strain>
    </source>
</reference>
<dbReference type="RefSeq" id="XP_001888579.1">
    <property type="nucleotide sequence ID" value="XM_001888544.1"/>
</dbReference>
<dbReference type="InParanoid" id="B0DX77"/>
<protein>
    <submittedName>
        <fullName evidence="1">Predicted protein</fullName>
    </submittedName>
</protein>
<name>B0DX77_LACBS</name>
<evidence type="ECO:0000313" key="1">
    <source>
        <dbReference type="EMBL" id="EDR00787.1"/>
    </source>
</evidence>
<organism evidence="2">
    <name type="scientific">Laccaria bicolor (strain S238N-H82 / ATCC MYA-4686)</name>
    <name type="common">Bicoloured deceiver</name>
    <name type="synonym">Laccaria laccata var. bicolor</name>
    <dbReference type="NCBI Taxonomy" id="486041"/>
    <lineage>
        <taxon>Eukaryota</taxon>
        <taxon>Fungi</taxon>
        <taxon>Dikarya</taxon>
        <taxon>Basidiomycota</taxon>
        <taxon>Agaricomycotina</taxon>
        <taxon>Agaricomycetes</taxon>
        <taxon>Agaricomycetidae</taxon>
        <taxon>Agaricales</taxon>
        <taxon>Agaricineae</taxon>
        <taxon>Hydnangiaceae</taxon>
        <taxon>Laccaria</taxon>
    </lineage>
</organism>
<evidence type="ECO:0000313" key="2">
    <source>
        <dbReference type="Proteomes" id="UP000001194"/>
    </source>
</evidence>
<proteinExistence type="predicted"/>
<accession>B0DX77</accession>
<dbReference type="Proteomes" id="UP000001194">
    <property type="component" value="Unassembled WGS sequence"/>
</dbReference>